<evidence type="ECO:0000256" key="1">
    <source>
        <dbReference type="SAM" id="SignalP"/>
    </source>
</evidence>
<evidence type="ECO:0000259" key="2">
    <source>
        <dbReference type="SMART" id="SM00208"/>
    </source>
</evidence>
<keyword evidence="3" id="KW-1185">Reference proteome</keyword>
<proteinExistence type="predicted"/>
<dbReference type="PRINTS" id="PR01960">
    <property type="entry name" value="TNFACTORR7"/>
</dbReference>
<dbReference type="InterPro" id="IPR001368">
    <property type="entry name" value="TNFR/NGFR_Cys_rich_reg"/>
</dbReference>
<dbReference type="RefSeq" id="XP_070646350.1">
    <property type="nucleotide sequence ID" value="XM_070790249.1"/>
</dbReference>
<sequence>MARLPPCWLWVLGTLAGLSATPGPKSCPEKHYWAQGGWCCQMCEPGTFLVKDCEQHREAAQCNPCTPGVSFMPDHHSRPHCESCRHCNSVTPESDLSQFSYEMFVTCIPLGKYTSVRSYKSIDEREGKSCKLFQLLNHEASRRFEVFSFETAPSRLTQSVPAPRASSAGTRTVWSVMVQPRPQAHTHNPPTYLMLKRSQSPGQTGTLKLWPTPGGCRPQPSQPTGHTQEKVQWHPLSLVLTPVPARKRAVPSPFRRITENQSLLPTSEPVLLGEGHHCNQVLASTSPHWPSKEIKRGHLEFQHHPLIGTLSRVQT</sequence>
<evidence type="ECO:0000313" key="4">
    <source>
        <dbReference type="RefSeq" id="XP_070646350.1"/>
    </source>
</evidence>
<evidence type="ECO:0000313" key="3">
    <source>
        <dbReference type="Proteomes" id="UP001652663"/>
    </source>
</evidence>
<gene>
    <name evidence="4" type="primary">CD27</name>
</gene>
<feature type="domain" description="TNFR-Cys" evidence="2">
    <location>
        <begin position="27"/>
        <end position="62"/>
    </location>
</feature>
<keyword evidence="1" id="KW-0732">Signal</keyword>
<dbReference type="SMART" id="SM00208">
    <property type="entry name" value="TNFR"/>
    <property type="match status" value="1"/>
</dbReference>
<dbReference type="GeneID" id="109559727"/>
<dbReference type="PANTHER" id="PTHR47496:SF1">
    <property type="entry name" value="CD27 ANTIGEN"/>
    <property type="match status" value="1"/>
</dbReference>
<dbReference type="Proteomes" id="UP001652663">
    <property type="component" value="Chromosome 5"/>
</dbReference>
<reference evidence="4" key="1">
    <citation type="submission" date="2025-08" db="UniProtKB">
        <authorList>
            <consortium name="RefSeq"/>
        </authorList>
    </citation>
    <scope>IDENTIFICATION</scope>
    <source>
        <tissue evidence="4">Blood</tissue>
    </source>
</reference>
<accession>A0ABM4SEY5</accession>
<dbReference type="PANTHER" id="PTHR47496">
    <property type="entry name" value="CD27"/>
    <property type="match status" value="1"/>
</dbReference>
<dbReference type="SUPFAM" id="SSF57586">
    <property type="entry name" value="TNF receptor-like"/>
    <property type="match status" value="1"/>
</dbReference>
<feature type="signal peptide" evidence="1">
    <location>
        <begin position="1"/>
        <end position="20"/>
    </location>
</feature>
<protein>
    <submittedName>
        <fullName evidence="4">CD27 antigen isoform X1</fullName>
    </submittedName>
</protein>
<organism evidence="3 4">
    <name type="scientific">Bos indicus</name>
    <name type="common">Zebu</name>
    <dbReference type="NCBI Taxonomy" id="9915"/>
    <lineage>
        <taxon>Eukaryota</taxon>
        <taxon>Metazoa</taxon>
        <taxon>Chordata</taxon>
        <taxon>Craniata</taxon>
        <taxon>Vertebrata</taxon>
        <taxon>Euteleostomi</taxon>
        <taxon>Mammalia</taxon>
        <taxon>Eutheria</taxon>
        <taxon>Laurasiatheria</taxon>
        <taxon>Artiodactyla</taxon>
        <taxon>Ruminantia</taxon>
        <taxon>Pecora</taxon>
        <taxon>Bovidae</taxon>
        <taxon>Bovinae</taxon>
        <taxon>Bos</taxon>
    </lineage>
</organism>
<dbReference type="InterPro" id="IPR022328">
    <property type="entry name" value="TNFR_7"/>
</dbReference>
<name>A0ABM4SEY5_BOSIN</name>
<dbReference type="InterPro" id="IPR053126">
    <property type="entry name" value="CD27_receptor"/>
</dbReference>
<dbReference type="Gene3D" id="2.10.50.10">
    <property type="entry name" value="Tumor Necrosis Factor Receptor, subunit A, domain 2"/>
    <property type="match status" value="1"/>
</dbReference>
<feature type="chain" id="PRO_5047434007" evidence="1">
    <location>
        <begin position="21"/>
        <end position="315"/>
    </location>
</feature>